<evidence type="ECO:0000256" key="1">
    <source>
        <dbReference type="ARBA" id="ARBA00002265"/>
    </source>
</evidence>
<feature type="transmembrane region" description="Helical" evidence="9">
    <location>
        <begin position="137"/>
        <end position="156"/>
    </location>
</feature>
<comment type="caution">
    <text evidence="10">The sequence shown here is derived from an EMBL/GenBank/DDBJ whole genome shotgun (WGS) entry which is preliminary data.</text>
</comment>
<evidence type="ECO:0000256" key="7">
    <source>
        <dbReference type="ARBA" id="ARBA00023136"/>
    </source>
</evidence>
<evidence type="ECO:0000256" key="6">
    <source>
        <dbReference type="ARBA" id="ARBA00022989"/>
    </source>
</evidence>
<organism evidence="10">
    <name type="scientific">Thiolapillus brandeum</name>
    <dbReference type="NCBI Taxonomy" id="1076588"/>
    <lineage>
        <taxon>Bacteria</taxon>
        <taxon>Pseudomonadati</taxon>
        <taxon>Pseudomonadota</taxon>
        <taxon>Gammaproteobacteria</taxon>
        <taxon>Chromatiales</taxon>
        <taxon>Sedimenticolaceae</taxon>
        <taxon>Thiolapillus</taxon>
    </lineage>
</organism>
<dbReference type="InterPro" id="IPR005495">
    <property type="entry name" value="LptG/LptF_permease"/>
</dbReference>
<dbReference type="Proteomes" id="UP000886339">
    <property type="component" value="Unassembled WGS sequence"/>
</dbReference>
<feature type="transmembrane region" description="Helical" evidence="9">
    <location>
        <begin position="45"/>
        <end position="70"/>
    </location>
</feature>
<feature type="transmembrane region" description="Helical" evidence="9">
    <location>
        <begin position="307"/>
        <end position="329"/>
    </location>
</feature>
<comment type="subcellular location">
    <subcellularLocation>
        <location evidence="2">Cell membrane</location>
        <topology evidence="2">Multi-pass membrane protein</topology>
    </subcellularLocation>
</comment>
<keyword evidence="6 9" id="KW-1133">Transmembrane helix</keyword>
<comment type="function">
    <text evidence="1">Part of the ABC transporter complex LptBFG involved in the translocation of lipopolysaccharide (LPS) from the inner membrane to the outer membrane.</text>
</comment>
<evidence type="ECO:0000256" key="8">
    <source>
        <dbReference type="ARBA" id="ARBA00026081"/>
    </source>
</evidence>
<dbReference type="EMBL" id="DRLF01000369">
    <property type="protein sequence ID" value="HEC07313.1"/>
    <property type="molecule type" value="Genomic_DNA"/>
</dbReference>
<evidence type="ECO:0000256" key="9">
    <source>
        <dbReference type="SAM" id="Phobius"/>
    </source>
</evidence>
<dbReference type="AlphaFoldDB" id="A0A831S025"/>
<evidence type="ECO:0000256" key="3">
    <source>
        <dbReference type="ARBA" id="ARBA00007725"/>
    </source>
</evidence>
<dbReference type="InterPro" id="IPR030923">
    <property type="entry name" value="LptG"/>
</dbReference>
<evidence type="ECO:0000256" key="2">
    <source>
        <dbReference type="ARBA" id="ARBA00004651"/>
    </source>
</evidence>
<evidence type="ECO:0000256" key="5">
    <source>
        <dbReference type="ARBA" id="ARBA00022692"/>
    </source>
</evidence>
<dbReference type="GO" id="GO:0043190">
    <property type="term" value="C:ATP-binding cassette (ABC) transporter complex"/>
    <property type="evidence" value="ECO:0007669"/>
    <property type="project" value="InterPro"/>
</dbReference>
<proteinExistence type="inferred from homology"/>
<feature type="transmembrane region" description="Helical" evidence="9">
    <location>
        <begin position="107"/>
        <end position="131"/>
    </location>
</feature>
<keyword evidence="4" id="KW-1003">Cell membrane</keyword>
<evidence type="ECO:0000313" key="10">
    <source>
        <dbReference type="EMBL" id="HEC07313.1"/>
    </source>
</evidence>
<evidence type="ECO:0000256" key="4">
    <source>
        <dbReference type="ARBA" id="ARBA00022475"/>
    </source>
</evidence>
<dbReference type="Pfam" id="PF03739">
    <property type="entry name" value="LptF_LptG"/>
    <property type="match status" value="1"/>
</dbReference>
<dbReference type="PANTHER" id="PTHR33529">
    <property type="entry name" value="SLR0882 PROTEIN-RELATED"/>
    <property type="match status" value="1"/>
</dbReference>
<protein>
    <submittedName>
        <fullName evidence="10">LPS export ABC transporter permease LptG</fullName>
    </submittedName>
</protein>
<name>A0A831S025_9GAMM</name>
<dbReference type="GO" id="GO:0015920">
    <property type="term" value="P:lipopolysaccharide transport"/>
    <property type="evidence" value="ECO:0007669"/>
    <property type="project" value="TreeGrafter"/>
</dbReference>
<dbReference type="NCBIfam" id="TIGR04408">
    <property type="entry name" value="LptG_lptG"/>
    <property type="match status" value="1"/>
</dbReference>
<feature type="transmembrane region" description="Helical" evidence="9">
    <location>
        <begin position="341"/>
        <end position="364"/>
    </location>
</feature>
<sequence length="393" mass="42840">MDGCMVGAGYHRAAGVPSHPAGCSGLFVPVAALERTTAVKLIDRYIGVSVIKAILVTLLALTVLSFVLVLVEEIEDIGQGDYSSWDAMIVAACSIPRYVFEAFPVSALIGALLGLGGMAASGELVAMRAAGMSSRQILFAVVKVGVLLMLLVVAVGDGLGPLTEQYGNQLKLEKQKKQITFSSRNGFWAKDGNTIVNINQVSIAGELKDVKIYEFTEDHQLQAITLAATGRYKKDRWVLGDVRRSELAEKEILIQRQPWRAWDSMVDPSVLSVALLDPLMLPIWHLWEQIQNLKVRGQSATYYEVTFWGKIAVPLTTIAMLILAVPLVMSGGRTTTAGQRVFSGAMLGALLYLFSRGFSFLVLALNLPSVAVMLFPLVVILLLVLWLNRFAMR</sequence>
<feature type="transmembrane region" description="Helical" evidence="9">
    <location>
        <begin position="370"/>
        <end position="387"/>
    </location>
</feature>
<accession>A0A831S025</accession>
<gene>
    <name evidence="10" type="primary">lptG</name>
    <name evidence="10" type="ORF">ENJ12_10695</name>
</gene>
<dbReference type="GO" id="GO:0055085">
    <property type="term" value="P:transmembrane transport"/>
    <property type="evidence" value="ECO:0007669"/>
    <property type="project" value="InterPro"/>
</dbReference>
<dbReference type="PANTHER" id="PTHR33529:SF2">
    <property type="entry name" value="LIPOPOLYSACCHARIDE EXPORT SYSTEM PERMEASE PROTEIN LPTG"/>
    <property type="match status" value="1"/>
</dbReference>
<comment type="subunit">
    <text evidence="8">Component of the lipopolysaccharide transport and assembly complex. The LptBFG transporter is composed of two ATP-binding proteins (LptB) and two transmembrane proteins (LptF and LptG).</text>
</comment>
<keyword evidence="5 9" id="KW-0812">Transmembrane</keyword>
<reference evidence="10" key="1">
    <citation type="journal article" date="2020" name="mSystems">
        <title>Genome- and Community-Level Interaction Insights into Carbon Utilization and Element Cycling Functions of Hydrothermarchaeota in Hydrothermal Sediment.</title>
        <authorList>
            <person name="Zhou Z."/>
            <person name="Liu Y."/>
            <person name="Xu W."/>
            <person name="Pan J."/>
            <person name="Luo Z.H."/>
            <person name="Li M."/>
        </authorList>
    </citation>
    <scope>NUCLEOTIDE SEQUENCE [LARGE SCALE GENOMIC DNA]</scope>
    <source>
        <strain evidence="10">HyVt-458</strain>
    </source>
</reference>
<keyword evidence="7 9" id="KW-0472">Membrane</keyword>
<comment type="similarity">
    <text evidence="3">Belongs to the LptF/LptG family.</text>
</comment>